<dbReference type="AlphaFoldDB" id="A0A814YME4"/>
<organism evidence="1 2">
    <name type="scientific">Adineta ricciae</name>
    <name type="common">Rotifer</name>
    <dbReference type="NCBI Taxonomy" id="249248"/>
    <lineage>
        <taxon>Eukaryota</taxon>
        <taxon>Metazoa</taxon>
        <taxon>Spiralia</taxon>
        <taxon>Gnathifera</taxon>
        <taxon>Rotifera</taxon>
        <taxon>Eurotatoria</taxon>
        <taxon>Bdelloidea</taxon>
        <taxon>Adinetida</taxon>
        <taxon>Adinetidae</taxon>
        <taxon>Adineta</taxon>
    </lineage>
</organism>
<dbReference type="EMBL" id="CAJNOR010001997">
    <property type="protein sequence ID" value="CAF1232345.1"/>
    <property type="molecule type" value="Genomic_DNA"/>
</dbReference>
<evidence type="ECO:0000313" key="2">
    <source>
        <dbReference type="Proteomes" id="UP000663828"/>
    </source>
</evidence>
<reference evidence="1" key="1">
    <citation type="submission" date="2021-02" db="EMBL/GenBank/DDBJ databases">
        <authorList>
            <person name="Nowell W R."/>
        </authorList>
    </citation>
    <scope>NUCLEOTIDE SEQUENCE</scope>
</reference>
<evidence type="ECO:0000313" key="1">
    <source>
        <dbReference type="EMBL" id="CAF1232345.1"/>
    </source>
</evidence>
<accession>A0A814YME4</accession>
<comment type="caution">
    <text evidence="1">The sequence shown here is derived from an EMBL/GenBank/DDBJ whole genome shotgun (WGS) entry which is preliminary data.</text>
</comment>
<sequence length="451" mass="52204">MIKGYKGKKSKIETEAIFSINDNMIPMLGYNDRTTRYLGVDFTSIGAINVQKVKREISDALDKLEHLKLKAQCQEDGYPGQQIRSDLTGSDHPTKSDRIRDRSDKILYWIRWDPSMGLFDLGKRILHLPVLTSNEFFYLPIKEDGLQLMNIRETVSLSKIKLYKKIMSGYDPVLRYLVQTQKNRIIDHFIINLNLEQSLSLDDVNQIKDKLVKDKRNSFIQKIHGVGFEVFSTSPLTNKWMKRDIRTMSTRTFINSIKLRTNTLETRVTTTTGLITNKVCRGCHQADESLMHVLQVYPTTKGLRINRHHILCVRIATKLQQKNYEVHREESYPDPNNTDIYLRPDLIAIKPGNIMILDVTIVYEISAATFINAYRNKSEKYNPIITQVMQKYYCHIRECHGMVIGPRGSIHASQLRHWHNIGMSSTKLIYTSIGCMEDSLKIMAIFQKTNL</sequence>
<gene>
    <name evidence="1" type="ORF">XAT740_LOCUS25292</name>
</gene>
<keyword evidence="2" id="KW-1185">Reference proteome</keyword>
<name>A0A814YME4_ADIRI</name>
<proteinExistence type="predicted"/>
<protein>
    <submittedName>
        <fullName evidence="1">Uncharacterized protein</fullName>
    </submittedName>
</protein>
<dbReference type="Proteomes" id="UP000663828">
    <property type="component" value="Unassembled WGS sequence"/>
</dbReference>